<dbReference type="Proteomes" id="UP000216008">
    <property type="component" value="Unassembled WGS sequence"/>
</dbReference>
<organism evidence="3 4">
    <name type="scientific">Lactobacillus johnsonii</name>
    <dbReference type="NCBI Taxonomy" id="33959"/>
    <lineage>
        <taxon>Bacteria</taxon>
        <taxon>Bacillati</taxon>
        <taxon>Bacillota</taxon>
        <taxon>Bacilli</taxon>
        <taxon>Lactobacillales</taxon>
        <taxon>Lactobacillaceae</taxon>
        <taxon>Lactobacillus</taxon>
    </lineage>
</organism>
<keyword evidence="1" id="KW-0812">Transmembrane</keyword>
<sequence length="181" mass="20432">MRPDLIIKNRKLNHIIGVIGIILSIVVIFLALKNVSWVYRLVAVCAIIYCLIDIEQKLEEDHAITKIDRNIIVVIGSFYIGFSIICAFINIDLLLRLAGITGSGYLGFKSYQLVREGILNKKLKLADSLVATFLGVFPAILLIIHAFIAFWIILLALTLLYNLIHLIVRIKVERGSTNRQF</sequence>
<proteinExistence type="predicted"/>
<evidence type="ECO:0000313" key="3">
    <source>
        <dbReference type="EMBL" id="PAB56428.1"/>
    </source>
</evidence>
<gene>
    <name evidence="2" type="ORF">A3P64_02455</name>
    <name evidence="3" type="ORF">A3Q24_02075</name>
</gene>
<comment type="caution">
    <text evidence="3">The sequence shown here is derived from an EMBL/GenBank/DDBJ whole genome shotgun (WGS) entry which is preliminary data.</text>
</comment>
<dbReference type="AlphaFoldDB" id="A0A1Z1N9V2"/>
<evidence type="ECO:0000256" key="1">
    <source>
        <dbReference type="SAM" id="Phobius"/>
    </source>
</evidence>
<dbReference type="Proteomes" id="UP000216448">
    <property type="component" value="Unassembled WGS sequence"/>
</dbReference>
<feature type="transmembrane region" description="Helical" evidence="1">
    <location>
        <begin position="37"/>
        <end position="54"/>
    </location>
</feature>
<feature type="transmembrane region" description="Helical" evidence="1">
    <location>
        <begin position="150"/>
        <end position="170"/>
    </location>
</feature>
<accession>A0A1Z1N9V2</accession>
<feature type="transmembrane region" description="Helical" evidence="1">
    <location>
        <begin position="70"/>
        <end position="91"/>
    </location>
</feature>
<dbReference type="EMBL" id="NIBD01000010">
    <property type="protein sequence ID" value="PAB56428.1"/>
    <property type="molecule type" value="Genomic_DNA"/>
</dbReference>
<reference evidence="4 5" key="1">
    <citation type="submission" date="2017-05" db="EMBL/GenBank/DDBJ databases">
        <title>Lactobacillus johnsonii from commercial turkeys.</title>
        <authorList>
            <person name="Johnson T.J."/>
            <person name="Youmans B."/>
        </authorList>
    </citation>
    <scope>NUCLEOTIDE SEQUENCE [LARGE SCALE GENOMIC DNA]</scope>
    <source>
        <strain evidence="3 4">UMNLJ114</strain>
        <strain evidence="2 5">UMNLJ54</strain>
    </source>
</reference>
<dbReference type="RefSeq" id="WP_087712550.1">
    <property type="nucleotide sequence ID" value="NZ_CP021703.1"/>
</dbReference>
<dbReference type="EMBL" id="NIBB01000011">
    <property type="protein sequence ID" value="PAB53205.1"/>
    <property type="molecule type" value="Genomic_DNA"/>
</dbReference>
<evidence type="ECO:0000313" key="2">
    <source>
        <dbReference type="EMBL" id="PAB53205.1"/>
    </source>
</evidence>
<evidence type="ECO:0000313" key="5">
    <source>
        <dbReference type="Proteomes" id="UP000216448"/>
    </source>
</evidence>
<keyword evidence="1" id="KW-0472">Membrane</keyword>
<keyword evidence="1" id="KW-1133">Transmembrane helix</keyword>
<name>A0A1Z1N9V2_LACJH</name>
<protein>
    <submittedName>
        <fullName evidence="3">Uncharacterized protein</fullName>
    </submittedName>
</protein>
<evidence type="ECO:0000313" key="4">
    <source>
        <dbReference type="Proteomes" id="UP000216008"/>
    </source>
</evidence>
<feature type="transmembrane region" description="Helical" evidence="1">
    <location>
        <begin position="12"/>
        <end position="31"/>
    </location>
</feature>